<dbReference type="Pfam" id="PF13458">
    <property type="entry name" value="Peripla_BP_6"/>
    <property type="match status" value="1"/>
</dbReference>
<comment type="similarity">
    <text evidence="1">Belongs to the bacterial solute-binding protein 7 family.</text>
</comment>
<dbReference type="InterPro" id="IPR018389">
    <property type="entry name" value="DctP_fam"/>
</dbReference>
<organism evidence="6 7">
    <name type="scientific">Methylomonas rapida</name>
    <dbReference type="NCBI Taxonomy" id="2963939"/>
    <lineage>
        <taxon>Bacteria</taxon>
        <taxon>Pseudomonadati</taxon>
        <taxon>Pseudomonadota</taxon>
        <taxon>Gammaproteobacteria</taxon>
        <taxon>Methylococcales</taxon>
        <taxon>Methylococcaceae</taxon>
        <taxon>Methylomonas</taxon>
    </lineage>
</organism>
<dbReference type="PANTHER" id="PTHR33376">
    <property type="match status" value="1"/>
</dbReference>
<keyword evidence="7" id="KW-1185">Reference proteome</keyword>
<accession>A0ABY7GGQ8</accession>
<evidence type="ECO:0000313" key="7">
    <source>
        <dbReference type="Proteomes" id="UP001162780"/>
    </source>
</evidence>
<dbReference type="Gene3D" id="3.40.50.2300">
    <property type="match status" value="2"/>
</dbReference>
<keyword evidence="4" id="KW-0732">Signal</keyword>
<comment type="similarity">
    <text evidence="2">Belongs to the leucine-binding protein family.</text>
</comment>
<proteinExistence type="inferred from homology"/>
<dbReference type="Gene3D" id="3.40.190.170">
    <property type="entry name" value="Bacterial extracellular solute-binding protein, family 7"/>
    <property type="match status" value="1"/>
</dbReference>
<feature type="domain" description="Leucine-binding protein" evidence="5">
    <location>
        <begin position="368"/>
        <end position="691"/>
    </location>
</feature>
<dbReference type="Proteomes" id="UP001162780">
    <property type="component" value="Chromosome"/>
</dbReference>
<dbReference type="InterPro" id="IPR038404">
    <property type="entry name" value="TRAP_DctP_sf"/>
</dbReference>
<dbReference type="NCBIfam" id="NF037995">
    <property type="entry name" value="TRAP_S1"/>
    <property type="match status" value="1"/>
</dbReference>
<dbReference type="PANTHER" id="PTHR33376:SF7">
    <property type="entry name" value="C4-DICARBOXYLATE-BINDING PROTEIN DCTB"/>
    <property type="match status" value="1"/>
</dbReference>
<keyword evidence="3" id="KW-0813">Transport</keyword>
<evidence type="ECO:0000256" key="3">
    <source>
        <dbReference type="ARBA" id="ARBA00022448"/>
    </source>
</evidence>
<evidence type="ECO:0000313" key="6">
    <source>
        <dbReference type="EMBL" id="WAR43421.1"/>
    </source>
</evidence>
<evidence type="ECO:0000256" key="4">
    <source>
        <dbReference type="ARBA" id="ARBA00022729"/>
    </source>
</evidence>
<reference evidence="6" key="1">
    <citation type="submission" date="2022-11" db="EMBL/GenBank/DDBJ databases">
        <title>Methylomonas rapida sp. nov., Carotenoid-Producing Obligate Methanotrophs with High Growth Characteristics and Biotechnological Potential.</title>
        <authorList>
            <person name="Tikhonova E.N."/>
            <person name="Suleimanov R.Z."/>
            <person name="Miroshnikov K."/>
            <person name="Oshkin I.Y."/>
            <person name="Belova S.E."/>
            <person name="Danilova O.V."/>
            <person name="Ashikhmin A."/>
            <person name="Konopkin A."/>
            <person name="But S.Y."/>
            <person name="Khmelenina V.N."/>
            <person name="Kuznetsov N."/>
            <person name="Pimenov N.V."/>
            <person name="Dedysh S.N."/>
        </authorList>
    </citation>
    <scope>NUCLEOTIDE SEQUENCE</scope>
    <source>
        <strain evidence="6">MP1</strain>
    </source>
</reference>
<dbReference type="InterPro" id="IPR028082">
    <property type="entry name" value="Peripla_BP_I"/>
</dbReference>
<protein>
    <submittedName>
        <fullName evidence="6">DctP family TRAP transporter solute-binding subunit</fullName>
    </submittedName>
</protein>
<dbReference type="NCBIfam" id="TIGR00787">
    <property type="entry name" value="dctP"/>
    <property type="match status" value="1"/>
</dbReference>
<evidence type="ECO:0000259" key="5">
    <source>
        <dbReference type="Pfam" id="PF13458"/>
    </source>
</evidence>
<gene>
    <name evidence="6" type="ORF">NM686_013630</name>
</gene>
<dbReference type="InterPro" id="IPR028081">
    <property type="entry name" value="Leu-bd"/>
</dbReference>
<evidence type="ECO:0000256" key="2">
    <source>
        <dbReference type="ARBA" id="ARBA00010062"/>
    </source>
</evidence>
<dbReference type="Pfam" id="PF03480">
    <property type="entry name" value="DctP"/>
    <property type="match status" value="1"/>
</dbReference>
<dbReference type="CDD" id="cd19979">
    <property type="entry name" value="PBP1_ABC_ligand_binding-like"/>
    <property type="match status" value="1"/>
</dbReference>
<dbReference type="SUPFAM" id="SSF53822">
    <property type="entry name" value="Periplasmic binding protein-like I"/>
    <property type="match status" value="1"/>
</dbReference>
<dbReference type="CDD" id="cd13603">
    <property type="entry name" value="PBP2_TRAP_Siap_TeaA_like"/>
    <property type="match status" value="1"/>
</dbReference>
<evidence type="ECO:0000256" key="1">
    <source>
        <dbReference type="ARBA" id="ARBA00009023"/>
    </source>
</evidence>
<name>A0ABY7GGQ8_9GAMM</name>
<sequence>MKGKVFIYMAAIMLLAGMVFAAWRFFYSDTSKSQEQTQTSVPEPHYNLRLGLNLSADSALHAAAQRFAQQVSARSGGRIEVTLYPDQLLGTDEQMIEMAREGKLDLLLTPTAKLSVDVPAMQYADLPFYFADRSELYTMLDGEPGKLLLSKLYDIGLVGIAFWENGFKQFTANRPIRRPEDFTGLRIRTMKSRLLMDQFSAMHAEPVVIDFATLYQALADGAVDGQENPLVAIAGKRLYEVQKHLTLSNHAWLGYVFSASRKVLESLPQDLRNLIIDTARELTTWEREETARREIAFLDTIRAAGVEIHELSDEERQRFVEALTPIARRYGFDVGYDLLAKTDELRTLALLAQAEKNNLPAISLPWLIGLDADLSGTGLVAGGSILRGMEMAVADINAKGGILGRPLRIVARDHRQNPQRGIQNMEAFDGMPGMLAIMGGMQASIVQDELEAIHRLQIPVLIPWAAGSGVIHHDYRPSYTFRVSIDDGWAAPFLLEHAQRRGRHVAVLLEQSAWGRSNEEALKPVIAKFPPDTIELEWLNRGETDFSARLAELQSRGVDVLLLVATAPESKALVEAMAQMEKPMPIYAHWGFTGGKFWQQSHNALNKVDLRFVQTILIENNKRNTRVTVFTEQYRAHYGLAEIDPIPAPIGAVHAYDLVQILALAVRQAGNGDHAAIQAALETLKKPYAGIVRDYHPPFTSDRHDALGPEVLRLARYDRWGRVVEAE</sequence>
<dbReference type="InterPro" id="IPR004682">
    <property type="entry name" value="TRAP_DctP"/>
</dbReference>
<dbReference type="EMBL" id="CP113517">
    <property type="protein sequence ID" value="WAR43421.1"/>
    <property type="molecule type" value="Genomic_DNA"/>
</dbReference>
<dbReference type="RefSeq" id="WP_269021804.1">
    <property type="nucleotide sequence ID" value="NZ_CP113517.1"/>
</dbReference>